<evidence type="ECO:0000256" key="4">
    <source>
        <dbReference type="ARBA" id="ARBA00022840"/>
    </source>
</evidence>
<dbReference type="RefSeq" id="XP_005707783.1">
    <property type="nucleotide sequence ID" value="XM_005707726.1"/>
</dbReference>
<keyword evidence="9" id="KW-1185">Reference proteome</keyword>
<name>M2Y5M4_GALSU</name>
<feature type="domain" description="ABC transporter" evidence="7">
    <location>
        <begin position="491"/>
        <end position="719"/>
    </location>
</feature>
<evidence type="ECO:0000313" key="9">
    <source>
        <dbReference type="Proteomes" id="UP000030680"/>
    </source>
</evidence>
<accession>M2Y5M4</accession>
<gene>
    <name evidence="8" type="ORF">Gasu_15030</name>
</gene>
<protein>
    <recommendedName>
        <fullName evidence="1">Probable ATP-dependent transporter ycf16</fullName>
    </recommendedName>
</protein>
<dbReference type="Gene3D" id="3.40.50.300">
    <property type="entry name" value="P-loop containing nucleotide triphosphate hydrolases"/>
    <property type="match status" value="2"/>
</dbReference>
<dbReference type="Pfam" id="PF12848">
    <property type="entry name" value="ABC_tran_Xtn"/>
    <property type="match status" value="1"/>
</dbReference>
<dbReference type="FunFam" id="3.40.50.300:FF:001197">
    <property type="entry name" value="Putative ATP-binding cassette family ATPase"/>
    <property type="match status" value="1"/>
</dbReference>
<feature type="domain" description="ABC transporter" evidence="7">
    <location>
        <begin position="178"/>
        <end position="427"/>
    </location>
</feature>
<dbReference type="InterPro" id="IPR032781">
    <property type="entry name" value="ABC_tran_Xtn"/>
</dbReference>
<dbReference type="eggNOG" id="KOG0062">
    <property type="taxonomic scope" value="Eukaryota"/>
</dbReference>
<dbReference type="InterPro" id="IPR027417">
    <property type="entry name" value="P-loop_NTPase"/>
</dbReference>
<evidence type="ECO:0000256" key="1">
    <source>
        <dbReference type="ARBA" id="ARBA00014334"/>
    </source>
</evidence>
<dbReference type="SUPFAM" id="SSF52540">
    <property type="entry name" value="P-loop containing nucleoside triphosphate hydrolases"/>
    <property type="match status" value="2"/>
</dbReference>
<feature type="region of interest" description="Disordered" evidence="6">
    <location>
        <begin position="141"/>
        <end position="173"/>
    </location>
</feature>
<dbReference type="PROSITE" id="PS00211">
    <property type="entry name" value="ABC_TRANSPORTER_1"/>
    <property type="match status" value="2"/>
</dbReference>
<dbReference type="GO" id="GO:0005524">
    <property type="term" value="F:ATP binding"/>
    <property type="evidence" value="ECO:0007669"/>
    <property type="project" value="UniProtKB-KW"/>
</dbReference>
<dbReference type="InterPro" id="IPR003593">
    <property type="entry name" value="AAA+_ATPase"/>
</dbReference>
<dbReference type="FunFam" id="3.40.50.300:FF:000011">
    <property type="entry name" value="Putative ABC transporter ATP-binding component"/>
    <property type="match status" value="1"/>
</dbReference>
<proteinExistence type="predicted"/>
<dbReference type="InterPro" id="IPR017871">
    <property type="entry name" value="ABC_transporter-like_CS"/>
</dbReference>
<evidence type="ECO:0000256" key="6">
    <source>
        <dbReference type="SAM" id="MobiDB-lite"/>
    </source>
</evidence>
<evidence type="ECO:0000256" key="5">
    <source>
        <dbReference type="SAM" id="Coils"/>
    </source>
</evidence>
<dbReference type="OrthoDB" id="2110130at2759"/>
<sequence length="727" mass="81919">MSSSILRSKLQICVPKADEVVVRYLSEVFEEPSFELIELINALTPIFTEFGANSPKEQITELYTDLHPDLLEADEEEEETLARLSRPVRLADKFGERQADQNSKRLENLVGVTQTKGSMGGNANETLDRSKEAALARDMARERKAKRSGKPYQSSFAESATVSLSSSTKQTQEGVRDIKIDGLDLSFGGLELLSNVNLILTYGRRYGIVGRNGVGKSTLMKAIAHRDLPIPSDMSVLYVEQEVVGDERTPLQYVLESDEERRQLTEKILSYQNSSEDSVDSKDISATYERMSLLQADKAESRASAILAGLGFNNEMQQQPSKQYSGGWRMRIAIAQALFCEPELLLLDEPSNHLDLHTVLWLANYLQQWPHTLCVVSHDRDFLNHICTDVIHLNDKSLCYYSGNYDDFERARKERVKDLERQAANQEMKMKHMQQFVDRFRYNAKRASLAQSRLKAIEKIQQNRVYVPEEEEQHAFFFPDPGPLVGSHATLQLSNVSFGYDSPPLKSSLKKIDSEGRLILDQVDFCVATDSRYAIVGPNGAGKTTFLKLITGEHVPFLGEVRKSPKMRLGYFSQHHVEHLVLARTPLEHLIHCFPDADHTLLRGHLSNMGIKGEMALRPIFTLSGGQKSRVALAVITFKRPHILALDEPTNHLDIETIDSLVEALNSFQGGIVLVSHDARLISQVCDDIFVCKNGKLTHFDGSFEEYRERVLKKLPPAQYIGKSSHV</sequence>
<dbReference type="GO" id="GO:0016887">
    <property type="term" value="F:ATP hydrolysis activity"/>
    <property type="evidence" value="ECO:0007669"/>
    <property type="project" value="InterPro"/>
</dbReference>
<dbReference type="PROSITE" id="PS50893">
    <property type="entry name" value="ABC_TRANSPORTER_2"/>
    <property type="match status" value="2"/>
</dbReference>
<dbReference type="EMBL" id="KB454493">
    <property type="protein sequence ID" value="EME31263.1"/>
    <property type="molecule type" value="Genomic_DNA"/>
</dbReference>
<evidence type="ECO:0000259" key="7">
    <source>
        <dbReference type="PROSITE" id="PS50893"/>
    </source>
</evidence>
<evidence type="ECO:0000256" key="3">
    <source>
        <dbReference type="ARBA" id="ARBA00022741"/>
    </source>
</evidence>
<dbReference type="Gramene" id="EME31263">
    <property type="protein sequence ID" value="EME31263"/>
    <property type="gene ID" value="Gasu_15030"/>
</dbReference>
<dbReference type="InterPro" id="IPR050611">
    <property type="entry name" value="ABCF"/>
</dbReference>
<dbReference type="GeneID" id="17089923"/>
<dbReference type="SMART" id="SM00382">
    <property type="entry name" value="AAA"/>
    <property type="match status" value="2"/>
</dbReference>
<keyword evidence="2" id="KW-0677">Repeat</keyword>
<organism evidence="8 9">
    <name type="scientific">Galdieria sulphuraria</name>
    <name type="common">Red alga</name>
    <dbReference type="NCBI Taxonomy" id="130081"/>
    <lineage>
        <taxon>Eukaryota</taxon>
        <taxon>Rhodophyta</taxon>
        <taxon>Bangiophyceae</taxon>
        <taxon>Galdieriales</taxon>
        <taxon>Galdieriaceae</taxon>
        <taxon>Galdieria</taxon>
    </lineage>
</organism>
<dbReference type="AlphaFoldDB" id="M2Y5M4"/>
<keyword evidence="5" id="KW-0175">Coiled coil</keyword>
<dbReference type="KEGG" id="gsl:Gasu_15030"/>
<dbReference type="PANTHER" id="PTHR19211">
    <property type="entry name" value="ATP-BINDING TRANSPORT PROTEIN-RELATED"/>
    <property type="match status" value="1"/>
</dbReference>
<keyword evidence="3" id="KW-0547">Nucleotide-binding</keyword>
<reference evidence="9" key="1">
    <citation type="journal article" date="2013" name="Science">
        <title>Gene transfer from bacteria and archaea facilitated evolution of an extremophilic eukaryote.</title>
        <authorList>
            <person name="Schonknecht G."/>
            <person name="Chen W.H."/>
            <person name="Ternes C.M."/>
            <person name="Barbier G.G."/>
            <person name="Shrestha R.P."/>
            <person name="Stanke M."/>
            <person name="Brautigam A."/>
            <person name="Baker B.J."/>
            <person name="Banfield J.F."/>
            <person name="Garavito R.M."/>
            <person name="Carr K."/>
            <person name="Wilkerson C."/>
            <person name="Rensing S.A."/>
            <person name="Gagneul D."/>
            <person name="Dickenson N.E."/>
            <person name="Oesterhelt C."/>
            <person name="Lercher M.J."/>
            <person name="Weber A.P."/>
        </authorList>
    </citation>
    <scope>NUCLEOTIDE SEQUENCE [LARGE SCALE GENOMIC DNA]</scope>
    <source>
        <strain evidence="9">074W</strain>
    </source>
</reference>
<dbReference type="OMA" id="CTHIADI"/>
<evidence type="ECO:0000256" key="2">
    <source>
        <dbReference type="ARBA" id="ARBA00022737"/>
    </source>
</evidence>
<dbReference type="PANTHER" id="PTHR19211:SF117">
    <property type="entry name" value="ATP-BINDING CASSETTE SUB-FAMILY F MEMBER 3"/>
    <property type="match status" value="1"/>
</dbReference>
<feature type="coiled-coil region" evidence="5">
    <location>
        <begin position="409"/>
        <end position="436"/>
    </location>
</feature>
<dbReference type="Proteomes" id="UP000030680">
    <property type="component" value="Unassembled WGS sequence"/>
</dbReference>
<feature type="compositionally biased region" description="Polar residues" evidence="6">
    <location>
        <begin position="151"/>
        <end position="173"/>
    </location>
</feature>
<keyword evidence="4 8" id="KW-0067">ATP-binding</keyword>
<dbReference type="STRING" id="130081.M2Y5M4"/>
<dbReference type="CDD" id="cd03221">
    <property type="entry name" value="ABCF_EF-3"/>
    <property type="match status" value="2"/>
</dbReference>
<dbReference type="InterPro" id="IPR003439">
    <property type="entry name" value="ABC_transporter-like_ATP-bd"/>
</dbReference>
<evidence type="ECO:0000313" key="8">
    <source>
        <dbReference type="EMBL" id="EME31263.1"/>
    </source>
</evidence>
<dbReference type="Pfam" id="PF00005">
    <property type="entry name" value="ABC_tran"/>
    <property type="match status" value="2"/>
</dbReference>